<comment type="caution">
    <text evidence="1">The sequence shown here is derived from an EMBL/GenBank/DDBJ whole genome shotgun (WGS) entry which is preliminary data.</text>
</comment>
<dbReference type="Proteomes" id="UP000054783">
    <property type="component" value="Unassembled WGS sequence"/>
</dbReference>
<organism evidence="1 2">
    <name type="scientific">Trichinella patagoniensis</name>
    <dbReference type="NCBI Taxonomy" id="990121"/>
    <lineage>
        <taxon>Eukaryota</taxon>
        <taxon>Metazoa</taxon>
        <taxon>Ecdysozoa</taxon>
        <taxon>Nematoda</taxon>
        <taxon>Enoplea</taxon>
        <taxon>Dorylaimia</taxon>
        <taxon>Trichinellida</taxon>
        <taxon>Trichinellidae</taxon>
        <taxon>Trichinella</taxon>
    </lineage>
</organism>
<keyword evidence="2" id="KW-1185">Reference proteome</keyword>
<protein>
    <recommendedName>
        <fullName evidence="3">Peptidase aspartic putative domain-containing protein</fullName>
    </recommendedName>
</protein>
<proteinExistence type="predicted"/>
<name>A0A0V0ZCC2_9BILA</name>
<sequence>MEQLGQQELPLVVDILIGVDYYYDFVTGRMRREATDPLALKMLHGWMGPAAGARIFLTKIDELADASLGRFWETKQWKSPCGRCPPGICKDDGEVRGFPVLRRKEVQSRPPVQRGPI</sequence>
<reference evidence="1 2" key="1">
    <citation type="submission" date="2015-01" db="EMBL/GenBank/DDBJ databases">
        <title>Evolution of Trichinella species and genotypes.</title>
        <authorList>
            <person name="Korhonen P.K."/>
            <person name="Edoardo P."/>
            <person name="Giuseppe L.R."/>
            <person name="Gasser R.B."/>
        </authorList>
    </citation>
    <scope>NUCLEOTIDE SEQUENCE [LARGE SCALE GENOMIC DNA]</scope>
    <source>
        <strain evidence="1">ISS2496</strain>
    </source>
</reference>
<evidence type="ECO:0000313" key="2">
    <source>
        <dbReference type="Proteomes" id="UP000054783"/>
    </source>
</evidence>
<dbReference type="OrthoDB" id="8065733at2759"/>
<evidence type="ECO:0000313" key="1">
    <source>
        <dbReference type="EMBL" id="KRY10233.1"/>
    </source>
</evidence>
<dbReference type="EMBL" id="JYDQ01000238">
    <property type="protein sequence ID" value="KRY10233.1"/>
    <property type="molecule type" value="Genomic_DNA"/>
</dbReference>
<evidence type="ECO:0008006" key="3">
    <source>
        <dbReference type="Google" id="ProtNLM"/>
    </source>
</evidence>
<dbReference type="AlphaFoldDB" id="A0A0V0ZCC2"/>
<gene>
    <name evidence="1" type="ORF">T12_4143</name>
</gene>
<accession>A0A0V0ZCC2</accession>